<evidence type="ECO:0000313" key="2">
    <source>
        <dbReference type="EnsemblMetazoa" id="ISCW010540-PA"/>
    </source>
</evidence>
<dbReference type="Proteomes" id="UP000001555">
    <property type="component" value="Unassembled WGS sequence"/>
</dbReference>
<gene>
    <name evidence="1" type="ORF">IscW_ISCW010540</name>
</gene>
<protein>
    <submittedName>
        <fullName evidence="1 2">Uncharacterized protein</fullName>
    </submittedName>
</protein>
<dbReference type="AlphaFoldDB" id="B7Q4B6"/>
<sequence>MMASLHYSAALLQRGVFHAGFSALEVPPLPQSQLEHRLGKFKARLLDENERPAPTKVGLIPAEEAAPIGHTGVRSPNGKHVSRAACVACSHERDTG</sequence>
<proteinExistence type="predicted"/>
<dbReference type="HOGENOM" id="CLU_2362056_0_0_1"/>
<accession>B7Q4B6</accession>
<dbReference type="VEuPathDB" id="VectorBase:ISCI010540"/>
<reference evidence="1 3" key="1">
    <citation type="submission" date="2008-03" db="EMBL/GenBank/DDBJ databases">
        <title>Annotation of Ixodes scapularis.</title>
        <authorList>
            <consortium name="Ixodes scapularis Genome Project Consortium"/>
            <person name="Caler E."/>
            <person name="Hannick L.I."/>
            <person name="Bidwell S."/>
            <person name="Joardar V."/>
            <person name="Thiagarajan M."/>
            <person name="Amedeo P."/>
            <person name="Galinsky K.J."/>
            <person name="Schobel S."/>
            <person name="Inman J."/>
            <person name="Hostetler J."/>
            <person name="Miller J."/>
            <person name="Hammond M."/>
            <person name="Megy K."/>
            <person name="Lawson D."/>
            <person name="Kodira C."/>
            <person name="Sutton G."/>
            <person name="Meyer J."/>
            <person name="Hill C.A."/>
            <person name="Birren B."/>
            <person name="Nene V."/>
            <person name="Collins F."/>
            <person name="Alarcon-Chaidez F."/>
            <person name="Wikel S."/>
            <person name="Strausberg R."/>
        </authorList>
    </citation>
    <scope>NUCLEOTIDE SEQUENCE [LARGE SCALE GENOMIC DNA]</scope>
    <source>
        <strain evidence="3">Wikel</strain>
        <strain evidence="1">Wikel colony</strain>
    </source>
</reference>
<evidence type="ECO:0000313" key="1">
    <source>
        <dbReference type="EMBL" id="EEC13688.1"/>
    </source>
</evidence>
<reference evidence="2" key="2">
    <citation type="submission" date="2020-05" db="UniProtKB">
        <authorList>
            <consortium name="EnsemblMetazoa"/>
        </authorList>
    </citation>
    <scope>IDENTIFICATION</scope>
    <source>
        <strain evidence="2">wikel</strain>
    </source>
</reference>
<dbReference type="EMBL" id="ABJB010982606">
    <property type="status" value="NOT_ANNOTATED_CDS"/>
    <property type="molecule type" value="Genomic_DNA"/>
</dbReference>
<organism>
    <name type="scientific">Ixodes scapularis</name>
    <name type="common">Black-legged tick</name>
    <name type="synonym">Deer tick</name>
    <dbReference type="NCBI Taxonomy" id="6945"/>
    <lineage>
        <taxon>Eukaryota</taxon>
        <taxon>Metazoa</taxon>
        <taxon>Ecdysozoa</taxon>
        <taxon>Arthropoda</taxon>
        <taxon>Chelicerata</taxon>
        <taxon>Arachnida</taxon>
        <taxon>Acari</taxon>
        <taxon>Parasitiformes</taxon>
        <taxon>Ixodida</taxon>
        <taxon>Ixodoidea</taxon>
        <taxon>Ixodidae</taxon>
        <taxon>Ixodinae</taxon>
        <taxon>Ixodes</taxon>
    </lineage>
</organism>
<name>B7Q4B6_IXOSC</name>
<dbReference type="EnsemblMetazoa" id="ISCW010540-RA">
    <property type="protein sequence ID" value="ISCW010540-PA"/>
    <property type="gene ID" value="ISCW010540"/>
</dbReference>
<evidence type="ECO:0000313" key="3">
    <source>
        <dbReference type="Proteomes" id="UP000001555"/>
    </source>
</evidence>
<dbReference type="VEuPathDB" id="VectorBase:ISCW010540"/>
<dbReference type="PaxDb" id="6945-B7Q4B6"/>
<keyword evidence="3" id="KW-1185">Reference proteome</keyword>
<dbReference type="InParanoid" id="B7Q4B6"/>
<dbReference type="EMBL" id="DS854555">
    <property type="protein sequence ID" value="EEC13688.1"/>
    <property type="molecule type" value="Genomic_DNA"/>
</dbReference>